<keyword evidence="11" id="KW-1185">Reference proteome</keyword>
<evidence type="ECO:0000256" key="8">
    <source>
        <dbReference type="PIRSR" id="PIRSR602401-1"/>
    </source>
</evidence>
<keyword evidence="6 8" id="KW-0408">Iron</keyword>
<dbReference type="InterPro" id="IPR036396">
    <property type="entry name" value="Cyt_P450_sf"/>
</dbReference>
<dbReference type="EMBL" id="NJEU01000108">
    <property type="protein sequence ID" value="PHH81612.1"/>
    <property type="molecule type" value="Genomic_DNA"/>
</dbReference>
<organism evidence="10 11">
    <name type="scientific">Ophiocordyceps australis</name>
    <dbReference type="NCBI Taxonomy" id="1399860"/>
    <lineage>
        <taxon>Eukaryota</taxon>
        <taxon>Fungi</taxon>
        <taxon>Dikarya</taxon>
        <taxon>Ascomycota</taxon>
        <taxon>Pezizomycotina</taxon>
        <taxon>Sordariomycetes</taxon>
        <taxon>Hypocreomycetidae</taxon>
        <taxon>Hypocreales</taxon>
        <taxon>Ophiocordycipitaceae</taxon>
        <taxon>Ophiocordyceps</taxon>
    </lineage>
</organism>
<keyword evidence="7 9" id="KW-0503">Monooxygenase</keyword>
<comment type="similarity">
    <text evidence="2 9">Belongs to the cytochrome P450 family.</text>
</comment>
<feature type="binding site" description="axial binding residue" evidence="8">
    <location>
        <position position="445"/>
    </location>
    <ligand>
        <name>heme</name>
        <dbReference type="ChEBI" id="CHEBI:30413"/>
    </ligand>
    <ligandPart>
        <name>Fe</name>
        <dbReference type="ChEBI" id="CHEBI:18248"/>
    </ligandPart>
</feature>
<keyword evidence="5 9" id="KW-0560">Oxidoreductase</keyword>
<dbReference type="OrthoDB" id="3945418at2759"/>
<dbReference type="GO" id="GO:0005506">
    <property type="term" value="F:iron ion binding"/>
    <property type="evidence" value="ECO:0007669"/>
    <property type="project" value="InterPro"/>
</dbReference>
<evidence type="ECO:0000256" key="1">
    <source>
        <dbReference type="ARBA" id="ARBA00001971"/>
    </source>
</evidence>
<dbReference type="GO" id="GO:0020037">
    <property type="term" value="F:heme binding"/>
    <property type="evidence" value="ECO:0007669"/>
    <property type="project" value="InterPro"/>
</dbReference>
<comment type="caution">
    <text evidence="10">The sequence shown here is derived from an EMBL/GenBank/DDBJ whole genome shotgun (WGS) entry which is preliminary data.</text>
</comment>
<dbReference type="CDD" id="cd11062">
    <property type="entry name" value="CYP58-like"/>
    <property type="match status" value="1"/>
</dbReference>
<dbReference type="PROSITE" id="PS00086">
    <property type="entry name" value="CYTOCHROME_P450"/>
    <property type="match status" value="1"/>
</dbReference>
<proteinExistence type="inferred from homology"/>
<comment type="cofactor">
    <cofactor evidence="1 8">
        <name>heme</name>
        <dbReference type="ChEBI" id="CHEBI:30413"/>
    </cofactor>
</comment>
<evidence type="ECO:0000256" key="2">
    <source>
        <dbReference type="ARBA" id="ARBA00010617"/>
    </source>
</evidence>
<dbReference type="Gene3D" id="1.10.630.10">
    <property type="entry name" value="Cytochrome P450"/>
    <property type="match status" value="1"/>
</dbReference>
<evidence type="ECO:0000256" key="6">
    <source>
        <dbReference type="ARBA" id="ARBA00023004"/>
    </source>
</evidence>
<dbReference type="Proteomes" id="UP000224854">
    <property type="component" value="Unassembled WGS sequence"/>
</dbReference>
<evidence type="ECO:0000256" key="5">
    <source>
        <dbReference type="ARBA" id="ARBA00023002"/>
    </source>
</evidence>
<gene>
    <name evidence="10" type="ORF">CDD82_362</name>
</gene>
<keyword evidence="3 8" id="KW-0349">Heme</keyword>
<dbReference type="PRINTS" id="PR00463">
    <property type="entry name" value="EP450I"/>
</dbReference>
<name>A0A2C5ZP55_9HYPO</name>
<dbReference type="GO" id="GO:0016705">
    <property type="term" value="F:oxidoreductase activity, acting on paired donors, with incorporation or reduction of molecular oxygen"/>
    <property type="evidence" value="ECO:0007669"/>
    <property type="project" value="InterPro"/>
</dbReference>
<dbReference type="InterPro" id="IPR050121">
    <property type="entry name" value="Cytochrome_P450_monoxygenase"/>
</dbReference>
<evidence type="ECO:0000313" key="11">
    <source>
        <dbReference type="Proteomes" id="UP000224854"/>
    </source>
</evidence>
<dbReference type="SUPFAM" id="SSF48264">
    <property type="entry name" value="Cytochrome P450"/>
    <property type="match status" value="1"/>
</dbReference>
<evidence type="ECO:0000256" key="7">
    <source>
        <dbReference type="ARBA" id="ARBA00023033"/>
    </source>
</evidence>
<evidence type="ECO:0000256" key="3">
    <source>
        <dbReference type="ARBA" id="ARBA00022617"/>
    </source>
</evidence>
<reference evidence="10 11" key="1">
    <citation type="submission" date="2017-06" db="EMBL/GenBank/DDBJ databases">
        <title>Ant-infecting Ophiocordyceps genomes reveal a high diversity of potential behavioral manipulation genes and a possible major role for enterotoxins.</title>
        <authorList>
            <person name="De Bekker C."/>
            <person name="Evans H.C."/>
            <person name="Brachmann A."/>
            <person name="Hughes D.P."/>
        </authorList>
    </citation>
    <scope>NUCLEOTIDE SEQUENCE [LARGE SCALE GENOMIC DNA]</scope>
    <source>
        <strain evidence="10 11">1348a</strain>
    </source>
</reference>
<dbReference type="PRINTS" id="PR00385">
    <property type="entry name" value="P450"/>
</dbReference>
<dbReference type="InterPro" id="IPR001128">
    <property type="entry name" value="Cyt_P450"/>
</dbReference>
<dbReference type="InterPro" id="IPR002401">
    <property type="entry name" value="Cyt_P450_E_grp-I"/>
</dbReference>
<dbReference type="InterPro" id="IPR017972">
    <property type="entry name" value="Cyt_P450_CS"/>
</dbReference>
<dbReference type="PANTHER" id="PTHR24305:SF157">
    <property type="entry name" value="N-ACETYLTRYPTOPHAN 6-HYDROXYLASE IVOC-RELATED"/>
    <property type="match status" value="1"/>
</dbReference>
<evidence type="ECO:0000313" key="10">
    <source>
        <dbReference type="EMBL" id="PHH81612.1"/>
    </source>
</evidence>
<accession>A0A2C5ZP55</accession>
<sequence length="504" mass="57158">MDLSQVLSWKNVAGAFAVYWVTRAFYRLFFHPLANFPGPKLAAITLWYEAYYDLIQKGQYTFRIAEMHKTYGPIVRISPSELHVIDPAFHEKLYCQSGRWNKYKWSYDAFGAEGSTFSAALHELHQARRVPLNYFFSKARVAARDDVIVRNVDKLCARILERVGSTINLGAAVSALSQDVACEFVLDKTYGSLDRDDFNVAVTDMVQNTNWIWRITKHFPWFSPAMKAIPLGLISKMTNEGTLSFFQFLQGIEKQAENRFKLATSSPEKDRTPTLVDEIVDSNLPLPEKAFPRLLPDVQTIVGAGFETASSVMRLMLYHVFANPDILQRLRTELATISTASSVSGVLGFKELEQLPYLTSVIMEALRMSPGLGSRLARIAPDRAIFYEDWCIPAGTPVGMTAILMHNDETLYPNPRSFNPDRWDMPGRRRLNATFAPFSKGTRICLGMHLAWAELYITLAAIVQRFNFDFQGVQATDFEMESDEFIIGTRAKTPFEGHVTLYEN</sequence>
<evidence type="ECO:0008006" key="12">
    <source>
        <dbReference type="Google" id="ProtNLM"/>
    </source>
</evidence>
<evidence type="ECO:0000256" key="4">
    <source>
        <dbReference type="ARBA" id="ARBA00022723"/>
    </source>
</evidence>
<dbReference type="GO" id="GO:0004497">
    <property type="term" value="F:monooxygenase activity"/>
    <property type="evidence" value="ECO:0007669"/>
    <property type="project" value="UniProtKB-KW"/>
</dbReference>
<dbReference type="AlphaFoldDB" id="A0A2C5ZP55"/>
<protein>
    <recommendedName>
        <fullName evidence="12">Trichodiene oxygenase</fullName>
    </recommendedName>
</protein>
<keyword evidence="4 8" id="KW-0479">Metal-binding</keyword>
<dbReference type="PANTHER" id="PTHR24305">
    <property type="entry name" value="CYTOCHROME P450"/>
    <property type="match status" value="1"/>
</dbReference>
<dbReference type="Pfam" id="PF00067">
    <property type="entry name" value="p450"/>
    <property type="match status" value="1"/>
</dbReference>
<evidence type="ECO:0000256" key="9">
    <source>
        <dbReference type="RuleBase" id="RU000461"/>
    </source>
</evidence>